<sequence length="88" mass="9788">MTVVGTVGRRILSVPDNTPVQVVNLATKRQFVKLTPRPLQAVEWEPLSNPCLAQLPAQRVKALQFTCMGVDLRKVKVTDPGRPLSPWK</sequence>
<name>A0ABD0L5X7_9CAEN</name>
<comment type="caution">
    <text evidence="1">The sequence shown here is derived from an EMBL/GenBank/DDBJ whole genome shotgun (WGS) entry which is preliminary data.</text>
</comment>
<accession>A0ABD0L5X7</accession>
<reference evidence="1 2" key="1">
    <citation type="journal article" date="2023" name="Sci. Data">
        <title>Genome assembly of the Korean intertidal mud-creeper Batillaria attramentaria.</title>
        <authorList>
            <person name="Patra A.K."/>
            <person name="Ho P.T."/>
            <person name="Jun S."/>
            <person name="Lee S.J."/>
            <person name="Kim Y."/>
            <person name="Won Y.J."/>
        </authorList>
    </citation>
    <scope>NUCLEOTIDE SEQUENCE [LARGE SCALE GENOMIC DNA]</scope>
    <source>
        <strain evidence="1">Wonlab-2016</strain>
    </source>
</reference>
<protein>
    <submittedName>
        <fullName evidence="1">Uncharacterized protein</fullName>
    </submittedName>
</protein>
<dbReference type="EMBL" id="JACVVK020000080">
    <property type="protein sequence ID" value="KAK7494852.1"/>
    <property type="molecule type" value="Genomic_DNA"/>
</dbReference>
<evidence type="ECO:0000313" key="1">
    <source>
        <dbReference type="EMBL" id="KAK7494852.1"/>
    </source>
</evidence>
<keyword evidence="2" id="KW-1185">Reference proteome</keyword>
<gene>
    <name evidence="1" type="ORF">BaRGS_00013979</name>
</gene>
<organism evidence="1 2">
    <name type="scientific">Batillaria attramentaria</name>
    <dbReference type="NCBI Taxonomy" id="370345"/>
    <lineage>
        <taxon>Eukaryota</taxon>
        <taxon>Metazoa</taxon>
        <taxon>Spiralia</taxon>
        <taxon>Lophotrochozoa</taxon>
        <taxon>Mollusca</taxon>
        <taxon>Gastropoda</taxon>
        <taxon>Caenogastropoda</taxon>
        <taxon>Sorbeoconcha</taxon>
        <taxon>Cerithioidea</taxon>
        <taxon>Batillariidae</taxon>
        <taxon>Batillaria</taxon>
    </lineage>
</organism>
<dbReference type="Proteomes" id="UP001519460">
    <property type="component" value="Unassembled WGS sequence"/>
</dbReference>
<proteinExistence type="predicted"/>
<evidence type="ECO:0000313" key="2">
    <source>
        <dbReference type="Proteomes" id="UP001519460"/>
    </source>
</evidence>
<dbReference type="AlphaFoldDB" id="A0ABD0L5X7"/>